<dbReference type="Gene3D" id="1.10.20.10">
    <property type="entry name" value="Histone, subunit A"/>
    <property type="match status" value="1"/>
</dbReference>
<proteinExistence type="inferred from homology"/>
<dbReference type="SUPFAM" id="SSF47113">
    <property type="entry name" value="Histone-fold"/>
    <property type="match status" value="1"/>
</dbReference>
<dbReference type="GO" id="GO:0003677">
    <property type="term" value="F:DNA binding"/>
    <property type="evidence" value="ECO:0007669"/>
    <property type="project" value="InterPro"/>
</dbReference>
<dbReference type="AlphaFoldDB" id="A0AAF3J2Y8"/>
<protein>
    <recommendedName>
        <fullName evidence="2">Core Histone H2A/H2B/H3 domain-containing protein</fullName>
    </recommendedName>
</protein>
<dbReference type="PRINTS" id="PR00622">
    <property type="entry name" value="HISTONEH3"/>
</dbReference>
<dbReference type="GO" id="GO:0046982">
    <property type="term" value="F:protein heterodimerization activity"/>
    <property type="evidence" value="ECO:0007669"/>
    <property type="project" value="InterPro"/>
</dbReference>
<dbReference type="InterPro" id="IPR009072">
    <property type="entry name" value="Histone-fold"/>
</dbReference>
<dbReference type="WBParaSite" id="MBELARI_LOCUS12946">
    <property type="protein sequence ID" value="MBELARI_LOCUS12946"/>
    <property type="gene ID" value="MBELARI_LOCUS12946"/>
</dbReference>
<dbReference type="GO" id="GO:0030527">
    <property type="term" value="F:structural constituent of chromatin"/>
    <property type="evidence" value="ECO:0007669"/>
    <property type="project" value="InterPro"/>
</dbReference>
<feature type="domain" description="Core Histone H2A/H2B/H3" evidence="2">
    <location>
        <begin position="19"/>
        <end position="68"/>
    </location>
</feature>
<keyword evidence="3" id="KW-1185">Reference proteome</keyword>
<name>A0AAF3J2Y8_9BILA</name>
<evidence type="ECO:0000313" key="4">
    <source>
        <dbReference type="WBParaSite" id="MBELARI_LOCUS12946"/>
    </source>
</evidence>
<accession>A0AAF3J2Y8</accession>
<dbReference type="GO" id="GO:0000786">
    <property type="term" value="C:nucleosome"/>
    <property type="evidence" value="ECO:0007669"/>
    <property type="project" value="InterPro"/>
</dbReference>
<evidence type="ECO:0000256" key="1">
    <source>
        <dbReference type="ARBA" id="ARBA00010343"/>
    </source>
</evidence>
<dbReference type="InterPro" id="IPR000164">
    <property type="entry name" value="Histone_H3/CENP-A"/>
</dbReference>
<dbReference type="Proteomes" id="UP000887575">
    <property type="component" value="Unassembled WGS sequence"/>
</dbReference>
<evidence type="ECO:0000313" key="3">
    <source>
        <dbReference type="Proteomes" id="UP000887575"/>
    </source>
</evidence>
<evidence type="ECO:0000259" key="2">
    <source>
        <dbReference type="Pfam" id="PF00125"/>
    </source>
</evidence>
<dbReference type="Pfam" id="PF00125">
    <property type="entry name" value="Histone"/>
    <property type="match status" value="1"/>
</dbReference>
<comment type="similarity">
    <text evidence="1">Belongs to the histone H3 family.</text>
</comment>
<sequence>MIGVIGIVGNLLTVWVNNKKRETVDLQIPKLAFFKVMKEIMQRFQPDFRVQSLVVDALREAAEVYLTETI</sequence>
<organism evidence="3 4">
    <name type="scientific">Mesorhabditis belari</name>
    <dbReference type="NCBI Taxonomy" id="2138241"/>
    <lineage>
        <taxon>Eukaryota</taxon>
        <taxon>Metazoa</taxon>
        <taxon>Ecdysozoa</taxon>
        <taxon>Nematoda</taxon>
        <taxon>Chromadorea</taxon>
        <taxon>Rhabditida</taxon>
        <taxon>Rhabditina</taxon>
        <taxon>Rhabditomorpha</taxon>
        <taxon>Rhabditoidea</taxon>
        <taxon>Rhabditidae</taxon>
        <taxon>Mesorhabditinae</taxon>
        <taxon>Mesorhabditis</taxon>
    </lineage>
</organism>
<reference evidence="4" key="1">
    <citation type="submission" date="2024-02" db="UniProtKB">
        <authorList>
            <consortium name="WormBaseParasite"/>
        </authorList>
    </citation>
    <scope>IDENTIFICATION</scope>
</reference>
<dbReference type="InterPro" id="IPR007125">
    <property type="entry name" value="H2A/H2B/H3"/>
</dbReference>